<organism evidence="1 2">
    <name type="scientific">Hebeloma cylindrosporum</name>
    <dbReference type="NCBI Taxonomy" id="76867"/>
    <lineage>
        <taxon>Eukaryota</taxon>
        <taxon>Fungi</taxon>
        <taxon>Dikarya</taxon>
        <taxon>Basidiomycota</taxon>
        <taxon>Agaricomycotina</taxon>
        <taxon>Agaricomycetes</taxon>
        <taxon>Agaricomycetidae</taxon>
        <taxon>Agaricales</taxon>
        <taxon>Agaricineae</taxon>
        <taxon>Hymenogastraceae</taxon>
        <taxon>Hebeloma</taxon>
    </lineage>
</organism>
<reference evidence="1 2" key="1">
    <citation type="submission" date="2014-04" db="EMBL/GenBank/DDBJ databases">
        <authorList>
            <consortium name="DOE Joint Genome Institute"/>
            <person name="Kuo A."/>
            <person name="Gay G."/>
            <person name="Dore J."/>
            <person name="Kohler A."/>
            <person name="Nagy L.G."/>
            <person name="Floudas D."/>
            <person name="Copeland A."/>
            <person name="Barry K.W."/>
            <person name="Cichocki N."/>
            <person name="Veneault-Fourrey C."/>
            <person name="LaButti K."/>
            <person name="Lindquist E.A."/>
            <person name="Lipzen A."/>
            <person name="Lundell T."/>
            <person name="Morin E."/>
            <person name="Murat C."/>
            <person name="Sun H."/>
            <person name="Tunlid A."/>
            <person name="Henrissat B."/>
            <person name="Grigoriev I.V."/>
            <person name="Hibbett D.S."/>
            <person name="Martin F."/>
            <person name="Nordberg H.P."/>
            <person name="Cantor M.N."/>
            <person name="Hua S.X."/>
        </authorList>
    </citation>
    <scope>NUCLEOTIDE SEQUENCE [LARGE SCALE GENOMIC DNA]</scope>
    <source>
        <strain evidence="2">h7</strain>
    </source>
</reference>
<dbReference type="EMBL" id="KN831789">
    <property type="protein sequence ID" value="KIM38651.1"/>
    <property type="molecule type" value="Genomic_DNA"/>
</dbReference>
<dbReference type="STRING" id="686832.A0A0C3C4Z8"/>
<dbReference type="OrthoDB" id="3213671at2759"/>
<dbReference type="HOGENOM" id="CLU_078038_0_0_1"/>
<evidence type="ECO:0000313" key="2">
    <source>
        <dbReference type="Proteomes" id="UP000053424"/>
    </source>
</evidence>
<gene>
    <name evidence="1" type="ORF">M413DRAFT_29898</name>
</gene>
<proteinExistence type="predicted"/>
<reference evidence="2" key="2">
    <citation type="submission" date="2015-01" db="EMBL/GenBank/DDBJ databases">
        <title>Evolutionary Origins and Diversification of the Mycorrhizal Mutualists.</title>
        <authorList>
            <consortium name="DOE Joint Genome Institute"/>
            <consortium name="Mycorrhizal Genomics Consortium"/>
            <person name="Kohler A."/>
            <person name="Kuo A."/>
            <person name="Nagy L.G."/>
            <person name="Floudas D."/>
            <person name="Copeland A."/>
            <person name="Barry K.W."/>
            <person name="Cichocki N."/>
            <person name="Veneault-Fourrey C."/>
            <person name="LaButti K."/>
            <person name="Lindquist E.A."/>
            <person name="Lipzen A."/>
            <person name="Lundell T."/>
            <person name="Morin E."/>
            <person name="Murat C."/>
            <person name="Riley R."/>
            <person name="Ohm R."/>
            <person name="Sun H."/>
            <person name="Tunlid A."/>
            <person name="Henrissat B."/>
            <person name="Grigoriev I.V."/>
            <person name="Hibbett D.S."/>
            <person name="Martin F."/>
        </authorList>
    </citation>
    <scope>NUCLEOTIDE SEQUENCE [LARGE SCALE GENOMIC DNA]</scope>
    <source>
        <strain evidence="2">h7</strain>
    </source>
</reference>
<keyword evidence="2" id="KW-1185">Reference proteome</keyword>
<sequence>MANLIRTAKSGSDWTGNELLAFNIRVENANTAAFFNRPQLPPVDVSDTILENTEKPDGHLQKDDRLFFRYLGLVEKPKSPESHVDDFAAFILRILNYDSDDQDRVICQRPELSFPMAGQRVDAKSDLCVSDENDYLLLVQEDNRSDSLDDPEPQLIAGALAAFYQNNLRRRTGGRPQLDSKYIPAITMVGSSPIFYRVLVTTALLNALMTATYPAEETIVLRYIPPVPNPETYRDLGMRPLANRRIILQCFEGFKSLLGKLYDGL</sequence>
<dbReference type="AlphaFoldDB" id="A0A0C3C4Z8"/>
<evidence type="ECO:0000313" key="1">
    <source>
        <dbReference type="EMBL" id="KIM38651.1"/>
    </source>
</evidence>
<accession>A0A0C3C4Z8</accession>
<name>A0A0C3C4Z8_HEBCY</name>
<protein>
    <submittedName>
        <fullName evidence="1">Uncharacterized protein</fullName>
    </submittedName>
</protein>
<dbReference type="Proteomes" id="UP000053424">
    <property type="component" value="Unassembled WGS sequence"/>
</dbReference>